<keyword evidence="8" id="KW-0256">Endoplasmic reticulum</keyword>
<evidence type="ECO:0000256" key="13">
    <source>
        <dbReference type="SAM" id="Phobius"/>
    </source>
</evidence>
<feature type="compositionally biased region" description="Polar residues" evidence="12">
    <location>
        <begin position="899"/>
        <end position="921"/>
    </location>
</feature>
<evidence type="ECO:0000313" key="14">
    <source>
        <dbReference type="EMBL" id="CAH7686876.1"/>
    </source>
</evidence>
<feature type="transmembrane region" description="Helical" evidence="13">
    <location>
        <begin position="577"/>
        <end position="599"/>
    </location>
</feature>
<feature type="compositionally biased region" description="Acidic residues" evidence="12">
    <location>
        <begin position="1028"/>
        <end position="1059"/>
    </location>
</feature>
<feature type="compositionally biased region" description="Low complexity" evidence="12">
    <location>
        <begin position="27"/>
        <end position="59"/>
    </location>
</feature>
<protein>
    <recommendedName>
        <fullName evidence="4">dolichyl-P-Glc:Man9GlcNAc2-PP-dolichol alpha-1,3-glucosyltransferase</fullName>
        <ecNumber evidence="4">2.4.1.267</ecNumber>
    </recommendedName>
    <alternativeName>
        <fullName evidence="11">Dol-P-Glc:Man(9)GlcNAc(2)-PP-Dol alpha-1,3-glucosyltransferase</fullName>
    </alternativeName>
</protein>
<keyword evidence="10 13" id="KW-0472">Membrane</keyword>
<evidence type="ECO:0000256" key="11">
    <source>
        <dbReference type="ARBA" id="ARBA00032921"/>
    </source>
</evidence>
<feature type="region of interest" description="Disordered" evidence="12">
    <location>
        <begin position="867"/>
        <end position="921"/>
    </location>
</feature>
<keyword evidence="5" id="KW-0328">Glycosyltransferase</keyword>
<dbReference type="GO" id="GO:0042281">
    <property type="term" value="F:dolichyl pyrophosphate Man9GlcNAc2 alpha-1,3-glucosyltransferase activity"/>
    <property type="evidence" value="ECO:0007669"/>
    <property type="project" value="UniProtKB-EC"/>
</dbReference>
<evidence type="ECO:0000256" key="2">
    <source>
        <dbReference type="ARBA" id="ARBA00004922"/>
    </source>
</evidence>
<proteinExistence type="inferred from homology"/>
<comment type="pathway">
    <text evidence="2">Protein modification; protein glycosylation.</text>
</comment>
<name>A0AAV0BI18_PHAPC</name>
<keyword evidence="6" id="KW-0808">Transferase</keyword>
<comment type="similarity">
    <text evidence="3">Belongs to the ALG6/ALG8 glucosyltransferase family.</text>
</comment>
<feature type="compositionally biased region" description="Polar residues" evidence="12">
    <location>
        <begin position="867"/>
        <end position="876"/>
    </location>
</feature>
<feature type="compositionally biased region" description="Low complexity" evidence="12">
    <location>
        <begin position="877"/>
        <end position="887"/>
    </location>
</feature>
<feature type="compositionally biased region" description="Basic and acidic residues" evidence="12">
    <location>
        <begin position="988"/>
        <end position="1009"/>
    </location>
</feature>
<feature type="transmembrane region" description="Helical" evidence="13">
    <location>
        <begin position="664"/>
        <end position="684"/>
    </location>
</feature>
<dbReference type="InterPro" id="IPR004856">
    <property type="entry name" value="Glyco_trans_ALG6/ALG8"/>
</dbReference>
<dbReference type="PANTHER" id="PTHR12413">
    <property type="entry name" value="DOLICHYL GLYCOSYLTRANSFERASE"/>
    <property type="match status" value="1"/>
</dbReference>
<feature type="transmembrane region" description="Helical" evidence="13">
    <location>
        <begin position="399"/>
        <end position="421"/>
    </location>
</feature>
<comment type="subcellular location">
    <subcellularLocation>
        <location evidence="1">Endoplasmic reticulum membrane</location>
        <topology evidence="1">Multi-pass membrane protein</topology>
    </subcellularLocation>
</comment>
<dbReference type="EMBL" id="CALTRL010005821">
    <property type="protein sequence ID" value="CAH7686876.1"/>
    <property type="molecule type" value="Genomic_DNA"/>
</dbReference>
<sequence length="1097" mass="125969">MVDLDNRTSRFEPPKVLISSRKLSGVSSELISNSSTSTVPSPPLSSRNTSNSSYNSSTSRTRKFLKQSDLSKQSRIVSSSSSSSSSSRVSNLSSLTIRSKCSSLSKTHSSDSSSPILLRSIEFLIKLPNQTKVTVYCLIISSVLLIKWSVGTSSYSGHRSNPRFGDFEAQRHWLGLTVNVGIKDWYSYDLEYWGLDYPPLTAYHSWILGKIAGQVDPRFVLLRPPHLDDQTGWKDLHEPLKLFMRSTVILTELLIWIPVVSIYNLTIFHRAHPKSSSSGLKNNSISNINNNHCNQKQSYLWSFGIKDQSWKMSIYSIAISLLNPNLILIDNGHFQYNSVMLGLSMASVVFFHYDRDLLGAMFFVFSLGFKQMALYYSPAIFAYLFGKCLYLGPKSGFNLFIKLAITTLSTILMIFSPFIFLSPFPSTILQSLRRIFPLGRGLFEDKVANLWCSMNVIIKLRRLIELEGLAKLSLIVTSLGVLPSTLIMIWLGYRLGKDRDNKKNIKNLKNDVLKSNARVPRSIELLPFSLFNSALSFYLFSFQVHEKSILLAILPLLMIISKANLQNRSRNNHLGRFGSDWEVVCLISNVSIFSMWPLLKRDGLSIQYLSLTILYNSLIDYNPFKLILTENLWSGTTISSLIHLLMALIHVIELAFEPPSRLPDLFVVFDMGLSFSVFWFGYVWSLLRLVEESWGLIDFRIDDNKITILDEQEKEKEKLKDEKDKNKVLQRINDGERTLKEDRNGDDRLVVEDHLRLMQRRSQSLEPSSRSLEPIDDLDFYRKSQTLRTPNELKISADEVGNPRSKIHDLTEGISLPIRRHDKKLLMNPRTASSSQERLITQHFSNQKIRIMTASGEKLMNRLKNRMMSNNSPNLTQSPYLSRSGSSSRDHSRCNSKSRTVSENTADTPTSSEFESCLDQSVTENLRTDEYDEEERKLNVSISREEEKEKMVERLKDTEENIDKCIPRVVSEEVTVDFQKGVDYIGAEAEKEQDRRMNEDDDDNNRVKEDEDDNNGVRGKNDDINDEVREEEDYDDDINGVREDEEEEEERYDEGEESQLEITVKNSREEAVRRRREFMRLTTLKNDRSNPRLVRSR</sequence>
<evidence type="ECO:0000313" key="15">
    <source>
        <dbReference type="Proteomes" id="UP001153365"/>
    </source>
</evidence>
<organism evidence="14 15">
    <name type="scientific">Phakopsora pachyrhizi</name>
    <name type="common">Asian soybean rust disease fungus</name>
    <dbReference type="NCBI Taxonomy" id="170000"/>
    <lineage>
        <taxon>Eukaryota</taxon>
        <taxon>Fungi</taxon>
        <taxon>Dikarya</taxon>
        <taxon>Basidiomycota</taxon>
        <taxon>Pucciniomycotina</taxon>
        <taxon>Pucciniomycetes</taxon>
        <taxon>Pucciniales</taxon>
        <taxon>Phakopsoraceae</taxon>
        <taxon>Phakopsora</taxon>
    </lineage>
</organism>
<evidence type="ECO:0000256" key="10">
    <source>
        <dbReference type="ARBA" id="ARBA00023136"/>
    </source>
</evidence>
<evidence type="ECO:0000256" key="7">
    <source>
        <dbReference type="ARBA" id="ARBA00022692"/>
    </source>
</evidence>
<dbReference type="PANTHER" id="PTHR12413:SF1">
    <property type="entry name" value="DOLICHYL PYROPHOSPHATE MAN9GLCNAC2 ALPHA-1,3-GLUCOSYLTRANSFERASE"/>
    <property type="match status" value="1"/>
</dbReference>
<evidence type="ECO:0000256" key="12">
    <source>
        <dbReference type="SAM" id="MobiDB-lite"/>
    </source>
</evidence>
<accession>A0AAV0BI18</accession>
<feature type="transmembrane region" description="Helical" evidence="13">
    <location>
        <begin position="373"/>
        <end position="392"/>
    </location>
</feature>
<evidence type="ECO:0000256" key="3">
    <source>
        <dbReference type="ARBA" id="ARBA00008715"/>
    </source>
</evidence>
<keyword evidence="9 13" id="KW-1133">Transmembrane helix</keyword>
<feature type="transmembrane region" description="Helical" evidence="13">
    <location>
        <begin position="523"/>
        <end position="542"/>
    </location>
</feature>
<feature type="transmembrane region" description="Helical" evidence="13">
    <location>
        <begin position="334"/>
        <end position="353"/>
    </location>
</feature>
<dbReference type="GO" id="GO:0005789">
    <property type="term" value="C:endoplasmic reticulum membrane"/>
    <property type="evidence" value="ECO:0007669"/>
    <property type="project" value="UniProtKB-SubCell"/>
</dbReference>
<evidence type="ECO:0000256" key="4">
    <source>
        <dbReference type="ARBA" id="ARBA00011937"/>
    </source>
</evidence>
<reference evidence="14" key="1">
    <citation type="submission" date="2022-06" db="EMBL/GenBank/DDBJ databases">
        <authorList>
            <consortium name="SYNGENTA / RWTH Aachen University"/>
        </authorList>
    </citation>
    <scope>NUCLEOTIDE SEQUENCE</scope>
</reference>
<feature type="region of interest" description="Disordered" evidence="12">
    <location>
        <begin position="987"/>
        <end position="1060"/>
    </location>
</feature>
<feature type="compositionally biased region" description="Low complexity" evidence="12">
    <location>
        <begin position="74"/>
        <end position="88"/>
    </location>
</feature>
<evidence type="ECO:0000256" key="5">
    <source>
        <dbReference type="ARBA" id="ARBA00022676"/>
    </source>
</evidence>
<gene>
    <name evidence="14" type="ORF">PPACK8108_LOCUS21583</name>
</gene>
<feature type="region of interest" description="Disordered" evidence="12">
    <location>
        <begin position="25"/>
        <end position="88"/>
    </location>
</feature>
<dbReference type="Proteomes" id="UP001153365">
    <property type="component" value="Unassembled WGS sequence"/>
</dbReference>
<dbReference type="EC" id="2.4.1.267" evidence="4"/>
<keyword evidence="7 13" id="KW-0812">Transmembrane</keyword>
<feature type="transmembrane region" description="Helical" evidence="13">
    <location>
        <begin position="472"/>
        <end position="493"/>
    </location>
</feature>
<evidence type="ECO:0000256" key="6">
    <source>
        <dbReference type="ARBA" id="ARBA00022679"/>
    </source>
</evidence>
<feature type="transmembrane region" description="Helical" evidence="13">
    <location>
        <begin position="632"/>
        <end position="652"/>
    </location>
</feature>
<keyword evidence="15" id="KW-1185">Reference proteome</keyword>
<feature type="transmembrane region" description="Helical" evidence="13">
    <location>
        <begin position="548"/>
        <end position="565"/>
    </location>
</feature>
<evidence type="ECO:0000256" key="8">
    <source>
        <dbReference type="ARBA" id="ARBA00022824"/>
    </source>
</evidence>
<evidence type="ECO:0000256" key="1">
    <source>
        <dbReference type="ARBA" id="ARBA00004477"/>
    </source>
</evidence>
<dbReference type="Pfam" id="PF03155">
    <property type="entry name" value="Alg6_Alg8"/>
    <property type="match status" value="1"/>
</dbReference>
<evidence type="ECO:0000256" key="9">
    <source>
        <dbReference type="ARBA" id="ARBA00022989"/>
    </source>
</evidence>
<comment type="caution">
    <text evidence="14">The sequence shown here is derived from an EMBL/GenBank/DDBJ whole genome shotgun (WGS) entry which is preliminary data.</text>
</comment>
<feature type="transmembrane region" description="Helical" evidence="13">
    <location>
        <begin position="242"/>
        <end position="265"/>
    </location>
</feature>
<dbReference type="AlphaFoldDB" id="A0AAV0BI18"/>